<dbReference type="Gene3D" id="3.40.50.300">
    <property type="entry name" value="P-loop containing nucleotide triphosphate hydrolases"/>
    <property type="match status" value="2"/>
</dbReference>
<protein>
    <submittedName>
        <fullName evidence="4">ATP-dependent RecD-like DNA helicase</fullName>
    </submittedName>
</protein>
<keyword evidence="4" id="KW-0347">Helicase</keyword>
<dbReference type="InterPro" id="IPR027417">
    <property type="entry name" value="P-loop_NTPase"/>
</dbReference>
<feature type="domain" description="UvrD-like helicase C-terminal" evidence="3">
    <location>
        <begin position="695"/>
        <end position="741"/>
    </location>
</feature>
<dbReference type="Proteomes" id="UP001155587">
    <property type="component" value="Unassembled WGS sequence"/>
</dbReference>
<dbReference type="GO" id="GO:0003678">
    <property type="term" value="F:DNA helicase activity"/>
    <property type="evidence" value="ECO:0007669"/>
    <property type="project" value="UniProtKB-ARBA"/>
</dbReference>
<accession>A0A9X3CMU8</accession>
<dbReference type="AlphaFoldDB" id="A0A9X3CMU8"/>
<evidence type="ECO:0000259" key="3">
    <source>
        <dbReference type="Pfam" id="PF13538"/>
    </source>
</evidence>
<dbReference type="GO" id="GO:0005524">
    <property type="term" value="F:ATP binding"/>
    <property type="evidence" value="ECO:0007669"/>
    <property type="project" value="UniProtKB-KW"/>
</dbReference>
<sequence>MQTNFVVTSCQKDELKEVYQIYAKCLKSQKRLCIVINTELVYKAPEPAEIWQFTPSNKPYATKYCLHYQTNAIQPRFDLIMTFDKELSLLECGNAPFTLPQLLGHLLDKHPTFNRLGCKRKRLEKTIKAAGSARKFIKILTEQNLSALSVAFNNPKRALAVMQAFSSLVNEFDYIEFIQFTGYDIKTAKYLYQLLGIKAKQSLQQNPYLPIQFGAKFVNAWGVAERINKQSPCSPKYRFLGAIDTVVYRALANGHTAIPIDEFNQKLGSLINKNNVDNAVQIALSERTLCKSSDETAYQGIGVAYIESKTEMSIQRLIKQADFYLSQSRFNQLISEFNILVNFALTHEQVNLVEKATTQHLTVAQGVSGSGKSTALSAIKYICNHDERDSYYLALSAVATKRIRKSLIKHKVTREKRKGLVAKTVMEECCFTLRSFINKLTSSRLKLKNNCLIVVDEASMCDLSITSELLHALESHDADFSLLMVGDVAQVAPVGFGAVFQPLVEARINYVELTSSLRQSTNNPIQNFATLVRTVGHKDTKLNEHEIDFKKEPNAHLPPYQSKLNNGVFKLACTNQDIPAICSKLLIALGIYETQIITPFSTYKQFVSVDEINEACMLTINPEGRKTFGFRQGDKVIVTRNNEELGLYNGDMGVVLRIVHEYNSAKKLIKKLICNLNETQIELDEEHIAQVGLNHSYAVTIHKAQGSEFKYTIVVIPSWDSALIENSLIYTALTRSTEATIFVGDIQALNRAINRTPNAKSRYLGFTPPVGEQFRVS</sequence>
<keyword evidence="1" id="KW-0547">Nucleotide-binding</keyword>
<dbReference type="InterPro" id="IPR027785">
    <property type="entry name" value="UvrD-like_helicase_C"/>
</dbReference>
<comment type="caution">
    <text evidence="4">The sequence shown here is derived from an EMBL/GenBank/DDBJ whole genome shotgun (WGS) entry which is preliminary data.</text>
</comment>
<dbReference type="RefSeq" id="WP_265674415.1">
    <property type="nucleotide sequence ID" value="NZ_JAKRRY010000008.1"/>
</dbReference>
<dbReference type="Gene3D" id="2.30.30.940">
    <property type="match status" value="1"/>
</dbReference>
<evidence type="ECO:0000256" key="1">
    <source>
        <dbReference type="ARBA" id="ARBA00022741"/>
    </source>
</evidence>
<dbReference type="Pfam" id="PF13538">
    <property type="entry name" value="UvrD_C_2"/>
    <property type="match status" value="1"/>
</dbReference>
<keyword evidence="4" id="KW-0378">Hydrolase</keyword>
<keyword evidence="5" id="KW-1185">Reference proteome</keyword>
<organism evidence="4 5">
    <name type="scientific">Vibrio qingdaonensis</name>
    <dbReference type="NCBI Taxonomy" id="2829491"/>
    <lineage>
        <taxon>Bacteria</taxon>
        <taxon>Pseudomonadati</taxon>
        <taxon>Pseudomonadota</taxon>
        <taxon>Gammaproteobacteria</taxon>
        <taxon>Vibrionales</taxon>
        <taxon>Vibrionaceae</taxon>
        <taxon>Vibrio</taxon>
    </lineage>
</organism>
<reference evidence="4" key="1">
    <citation type="submission" date="2022-02" db="EMBL/GenBank/DDBJ databases">
        <title>Vibrio sp. nov, a new bacterium isolated from seawater.</title>
        <authorList>
            <person name="Yuan Y."/>
        </authorList>
    </citation>
    <scope>NUCLEOTIDE SEQUENCE</scope>
    <source>
        <strain evidence="4">ZSDZ65</strain>
    </source>
</reference>
<dbReference type="InterPro" id="IPR050534">
    <property type="entry name" value="Coronavir_polyprotein_1ab"/>
</dbReference>
<evidence type="ECO:0000313" key="5">
    <source>
        <dbReference type="Proteomes" id="UP001155587"/>
    </source>
</evidence>
<dbReference type="Pfam" id="PF13604">
    <property type="entry name" value="AAA_30"/>
    <property type="match status" value="1"/>
</dbReference>
<dbReference type="CDD" id="cd18809">
    <property type="entry name" value="SF1_C_RecD"/>
    <property type="match status" value="1"/>
</dbReference>
<dbReference type="PANTHER" id="PTHR43788:SF6">
    <property type="entry name" value="DNA HELICASE B"/>
    <property type="match status" value="1"/>
</dbReference>
<gene>
    <name evidence="4" type="ORF">MD535_08335</name>
</gene>
<dbReference type="SUPFAM" id="SSF52540">
    <property type="entry name" value="P-loop containing nucleoside triphosphate hydrolases"/>
    <property type="match status" value="2"/>
</dbReference>
<evidence type="ECO:0000313" key="4">
    <source>
        <dbReference type="EMBL" id="MCW8346014.1"/>
    </source>
</evidence>
<dbReference type="PANTHER" id="PTHR43788">
    <property type="entry name" value="DNA2/NAM7 HELICASE FAMILY MEMBER"/>
    <property type="match status" value="1"/>
</dbReference>
<proteinExistence type="predicted"/>
<keyword evidence="2" id="KW-0067">ATP-binding</keyword>
<name>A0A9X3CMU8_9VIBR</name>
<evidence type="ECO:0000256" key="2">
    <source>
        <dbReference type="ARBA" id="ARBA00022840"/>
    </source>
</evidence>
<dbReference type="EMBL" id="JAKRRY010000008">
    <property type="protein sequence ID" value="MCW8346014.1"/>
    <property type="molecule type" value="Genomic_DNA"/>
</dbReference>